<dbReference type="RefSeq" id="WP_108430943.1">
    <property type="nucleotide sequence ID" value="NZ_CP026947.1"/>
</dbReference>
<keyword evidence="1" id="KW-0732">Signal</keyword>
<reference evidence="4" key="1">
    <citation type="submission" date="2018-04" db="EMBL/GenBank/DDBJ databases">
        <authorList>
            <person name="Liu S."/>
            <person name="Wang Z."/>
            <person name="Li J."/>
        </authorList>
    </citation>
    <scope>NUCLEOTIDE SEQUENCE [LARGE SCALE GENOMIC DNA]</scope>
    <source>
        <strain evidence="4">2189</strain>
    </source>
</reference>
<dbReference type="AlphaFoldDB" id="A0A2U1T717"/>
<dbReference type="Pfam" id="PF24837">
    <property type="entry name" value="AMIN-like"/>
    <property type="match status" value="1"/>
</dbReference>
<evidence type="ECO:0000256" key="1">
    <source>
        <dbReference type="SAM" id="SignalP"/>
    </source>
</evidence>
<keyword evidence="4" id="KW-1185">Reference proteome</keyword>
<feature type="domain" description="AMIN-like" evidence="2">
    <location>
        <begin position="77"/>
        <end position="199"/>
    </location>
</feature>
<evidence type="ECO:0000313" key="3">
    <source>
        <dbReference type="EMBL" id="PWC01765.1"/>
    </source>
</evidence>
<accession>A0A2U1T717</accession>
<dbReference type="OrthoDB" id="3393679at2"/>
<proteinExistence type="predicted"/>
<organism evidence="3 4">
    <name type="scientific">Corynebacterium yudongzhengii</name>
    <dbReference type="NCBI Taxonomy" id="2080740"/>
    <lineage>
        <taxon>Bacteria</taxon>
        <taxon>Bacillati</taxon>
        <taxon>Actinomycetota</taxon>
        <taxon>Actinomycetes</taxon>
        <taxon>Mycobacteriales</taxon>
        <taxon>Corynebacteriaceae</taxon>
        <taxon>Corynebacterium</taxon>
    </lineage>
</organism>
<name>A0A2U1T717_9CORY</name>
<feature type="signal peptide" evidence="1">
    <location>
        <begin position="1"/>
        <end position="30"/>
    </location>
</feature>
<dbReference type="Proteomes" id="UP000244989">
    <property type="component" value="Unassembled WGS sequence"/>
</dbReference>
<dbReference type="InterPro" id="IPR056303">
    <property type="entry name" value="AMIN-like"/>
</dbReference>
<gene>
    <name evidence="3" type="ORF">DF222_05375</name>
</gene>
<dbReference type="KEGG" id="cyz:C3B44_02290"/>
<evidence type="ECO:0000259" key="2">
    <source>
        <dbReference type="Pfam" id="PF24837"/>
    </source>
</evidence>
<protein>
    <recommendedName>
        <fullName evidence="2">AMIN-like domain-containing protein</fullName>
    </recommendedName>
</protein>
<evidence type="ECO:0000313" key="4">
    <source>
        <dbReference type="Proteomes" id="UP000244989"/>
    </source>
</evidence>
<dbReference type="EMBL" id="QEEZ01000008">
    <property type="protein sequence ID" value="PWC01765.1"/>
    <property type="molecule type" value="Genomic_DNA"/>
</dbReference>
<sequence>MDFIGEVRHRRIAAALVGATALCLPSCAVAEDSAGAGVSETIEAGVSSSSAEAGIDPFDNADREMKTLRPPEPSQLMVTDVRIGSHAGFDRVVFDLIGEGEPGWFIDYTDAPSQQGSGRGVTFTGDIALNVNIDGTVYPFELGEEDPELGTIPGSGNVTEVYSLGTFEGRSQFVIGLNTPVPYSVQVLDNPQRLVIDLVQ</sequence>
<comment type="caution">
    <text evidence="3">The sequence shown here is derived from an EMBL/GenBank/DDBJ whole genome shotgun (WGS) entry which is preliminary data.</text>
</comment>
<feature type="chain" id="PRO_5015476795" description="AMIN-like domain-containing protein" evidence="1">
    <location>
        <begin position="31"/>
        <end position="200"/>
    </location>
</feature>
<dbReference type="Gene3D" id="2.60.40.3500">
    <property type="match status" value="1"/>
</dbReference>